<reference evidence="1 2" key="1">
    <citation type="submission" date="2017-08" db="EMBL/GenBank/DDBJ databases">
        <title>Burning lignite coal seam in the remote Altai Mountains harbors a hydrogen-driven thermophilic microbial community.</title>
        <authorList>
            <person name="Kadnikov V.V."/>
            <person name="Mardanov A.V."/>
            <person name="Ivasenko D."/>
            <person name="Beletsky A.V."/>
            <person name="Karnachuk O.V."/>
            <person name="Ravin N.V."/>
        </authorList>
    </citation>
    <scope>NUCLEOTIDE SEQUENCE [LARGE SCALE GENOMIC DNA]</scope>
    <source>
        <strain evidence="1">AL31</strain>
    </source>
</reference>
<dbReference type="EMBL" id="PEBW01000001">
    <property type="protein sequence ID" value="PTQ53340.1"/>
    <property type="molecule type" value="Genomic_DNA"/>
</dbReference>
<protein>
    <submittedName>
        <fullName evidence="1">Uncharacterized protein</fullName>
    </submittedName>
</protein>
<accession>A0A2T5GAY2</accession>
<comment type="caution">
    <text evidence="1">The sequence shown here is derived from an EMBL/GenBank/DDBJ whole genome shotgun (WGS) entry which is preliminary data.</text>
</comment>
<proteinExistence type="predicted"/>
<organism evidence="1 2">
    <name type="scientific">Brockia lithotrophica</name>
    <dbReference type="NCBI Taxonomy" id="933949"/>
    <lineage>
        <taxon>Bacteria</taxon>
        <taxon>Bacillati</taxon>
        <taxon>Bacillota</taxon>
        <taxon>Bacilli</taxon>
        <taxon>Bacillales</taxon>
        <taxon>Bacillales Family X. Incertae Sedis</taxon>
        <taxon>Brockia</taxon>
    </lineage>
</organism>
<sequence length="44" mass="5121">MLQFEHGTSLPREDLAARFSFPYHKTRRHAKGSRPVWDTLAPLV</sequence>
<gene>
    <name evidence="1" type="ORF">BLITH_0420</name>
</gene>
<dbReference type="AlphaFoldDB" id="A0A2T5GAY2"/>
<dbReference type="Proteomes" id="UP000244016">
    <property type="component" value="Unassembled WGS sequence"/>
</dbReference>
<evidence type="ECO:0000313" key="2">
    <source>
        <dbReference type="Proteomes" id="UP000244016"/>
    </source>
</evidence>
<name>A0A2T5GAY2_9BACL</name>
<evidence type="ECO:0000313" key="1">
    <source>
        <dbReference type="EMBL" id="PTQ53340.1"/>
    </source>
</evidence>